<gene>
    <name evidence="2" type="ORF">Indivirus_5_47</name>
</gene>
<evidence type="ECO:0000313" key="2">
    <source>
        <dbReference type="EMBL" id="ARF09924.1"/>
    </source>
</evidence>
<organism evidence="2">
    <name type="scientific">Indivirus ILV1</name>
    <dbReference type="NCBI Taxonomy" id="1977633"/>
    <lineage>
        <taxon>Viruses</taxon>
        <taxon>Varidnaviria</taxon>
        <taxon>Bamfordvirae</taxon>
        <taxon>Nucleocytoviricota</taxon>
        <taxon>Megaviricetes</taxon>
        <taxon>Imitervirales</taxon>
        <taxon>Mimiviridae</taxon>
        <taxon>Klosneuvirinae</taxon>
        <taxon>Indivirus</taxon>
    </lineage>
</organism>
<accession>A0A1V0SE78</accession>
<dbReference type="EMBL" id="KY684089">
    <property type="protein sequence ID" value="ARF09924.1"/>
    <property type="molecule type" value="Genomic_DNA"/>
</dbReference>
<keyword evidence="1" id="KW-0862">Zinc</keyword>
<reference evidence="2" key="1">
    <citation type="journal article" date="2017" name="Science">
        <title>Giant viruses with an expanded complement of translation system components.</title>
        <authorList>
            <person name="Schulz F."/>
            <person name="Yutin N."/>
            <person name="Ivanova N.N."/>
            <person name="Ortega D.R."/>
            <person name="Lee T.K."/>
            <person name="Vierheilig J."/>
            <person name="Daims H."/>
            <person name="Horn M."/>
            <person name="Wagner M."/>
            <person name="Jensen G.J."/>
            <person name="Kyrpides N.C."/>
            <person name="Koonin E.V."/>
            <person name="Woyke T."/>
        </authorList>
    </citation>
    <scope>NUCLEOTIDE SEQUENCE</scope>
    <source>
        <strain evidence="2">ILV1</strain>
    </source>
</reference>
<protein>
    <submittedName>
        <fullName evidence="2">Uncharacterized protein</fullName>
    </submittedName>
</protein>
<dbReference type="SUPFAM" id="SSF46955">
    <property type="entry name" value="Putative DNA-binding domain"/>
    <property type="match status" value="1"/>
</dbReference>
<dbReference type="InterPro" id="IPR009061">
    <property type="entry name" value="DNA-bd_dom_put_sf"/>
</dbReference>
<proteinExistence type="predicted"/>
<name>A0A1V0SE78_9VIRU</name>
<sequence length="292" mass="34758">MCDNCDYNSGDIDNQSLKVCKKCFNTKPSLLITKSGAMEKYPLGKNDFDDVRYIEYKGTYITYLYLIKDIEYLCIKKYGSKENSLKIMENKLNKKTKRQEYNNKLKKIRYNELNDYLKSICLPGIRSDSALCENYISHGESSGFTKEDIGIIMTEMKFFYEKTNYSTYLYQLRNQEISEQREYGGWYRWTEDDEDCIRQEAKNKALYEYIKKNDNNNHNIILEIPKSLKQKADSYYEKLCKKDKIGIKKNNTLQKSQYSFNDIYSKFIESNKTFNKTMEEYNNLIKKSIYSL</sequence>
<evidence type="ECO:0000256" key="1">
    <source>
        <dbReference type="ARBA" id="ARBA00022833"/>
    </source>
</evidence>
<dbReference type="InterPro" id="IPR037129">
    <property type="entry name" value="XPA_sf"/>
</dbReference>
<dbReference type="Gene3D" id="3.90.530.10">
    <property type="entry name" value="XPA C-terminal domain"/>
    <property type="match status" value="1"/>
</dbReference>